<sequence length="130" mass="14087">MKRNSNIVNWIGAGFVALLFFIFSSDAFAGMAVSPLQQWVTVKPGKQASFSVTVTNTNRGPETLPCTVNIDPVDFTVSQYGRLSFVKEARHSRSAVDWLAFDKGPFVLGPGESKKLEGKVTAPANADGDY</sequence>
<dbReference type="AlphaFoldDB" id="A0A0F8X453"/>
<feature type="non-terminal residue" evidence="1">
    <location>
        <position position="130"/>
    </location>
</feature>
<accession>A0A0F8X453</accession>
<proteinExistence type="predicted"/>
<evidence type="ECO:0000313" key="1">
    <source>
        <dbReference type="EMBL" id="KKK55685.1"/>
    </source>
</evidence>
<organism evidence="1">
    <name type="scientific">marine sediment metagenome</name>
    <dbReference type="NCBI Taxonomy" id="412755"/>
    <lineage>
        <taxon>unclassified sequences</taxon>
        <taxon>metagenomes</taxon>
        <taxon>ecological metagenomes</taxon>
    </lineage>
</organism>
<dbReference type="EMBL" id="LAZR01065374">
    <property type="protein sequence ID" value="KKK55685.1"/>
    <property type="molecule type" value="Genomic_DNA"/>
</dbReference>
<protein>
    <recommendedName>
        <fullName evidence="2">DUF11 domain-containing protein</fullName>
    </recommendedName>
</protein>
<gene>
    <name evidence="1" type="ORF">LCGC14_3072060</name>
</gene>
<comment type="caution">
    <text evidence="1">The sequence shown here is derived from an EMBL/GenBank/DDBJ whole genome shotgun (WGS) entry which is preliminary data.</text>
</comment>
<reference evidence="1" key="1">
    <citation type="journal article" date="2015" name="Nature">
        <title>Complex archaea that bridge the gap between prokaryotes and eukaryotes.</title>
        <authorList>
            <person name="Spang A."/>
            <person name="Saw J.H."/>
            <person name="Jorgensen S.L."/>
            <person name="Zaremba-Niedzwiedzka K."/>
            <person name="Martijn J."/>
            <person name="Lind A.E."/>
            <person name="van Eijk R."/>
            <person name="Schleper C."/>
            <person name="Guy L."/>
            <person name="Ettema T.J."/>
        </authorList>
    </citation>
    <scope>NUCLEOTIDE SEQUENCE</scope>
</reference>
<name>A0A0F8X453_9ZZZZ</name>
<evidence type="ECO:0008006" key="2">
    <source>
        <dbReference type="Google" id="ProtNLM"/>
    </source>
</evidence>